<keyword evidence="5 6" id="KW-0472">Membrane</keyword>
<evidence type="ECO:0000313" key="9">
    <source>
        <dbReference type="EMBL" id="MFC4428229.1"/>
    </source>
</evidence>
<organism evidence="9 10">
    <name type="scientific">Citricoccus alkalitolerans</name>
    <dbReference type="NCBI Taxonomy" id="246603"/>
    <lineage>
        <taxon>Bacteria</taxon>
        <taxon>Bacillati</taxon>
        <taxon>Actinomycetota</taxon>
        <taxon>Actinomycetes</taxon>
        <taxon>Micrococcales</taxon>
        <taxon>Micrococcaceae</taxon>
        <taxon>Citricoccus</taxon>
    </lineage>
</organism>
<dbReference type="Proteomes" id="UP001595965">
    <property type="component" value="Unassembled WGS sequence"/>
</dbReference>
<evidence type="ECO:0000259" key="7">
    <source>
        <dbReference type="Pfam" id="PF03553"/>
    </source>
</evidence>
<feature type="transmembrane region" description="Helical" evidence="6">
    <location>
        <begin position="260"/>
        <end position="293"/>
    </location>
</feature>
<feature type="transmembrane region" description="Helical" evidence="6">
    <location>
        <begin position="305"/>
        <end position="325"/>
    </location>
</feature>
<evidence type="ECO:0000256" key="5">
    <source>
        <dbReference type="ARBA" id="ARBA00023136"/>
    </source>
</evidence>
<evidence type="ECO:0000259" key="8">
    <source>
        <dbReference type="Pfam" id="PF13726"/>
    </source>
</evidence>
<accession>A0ABV8XRP6</accession>
<protein>
    <submittedName>
        <fullName evidence="9">SLC13 family permease</fullName>
    </submittedName>
</protein>
<feature type="transmembrane region" description="Helical" evidence="6">
    <location>
        <begin position="183"/>
        <end position="206"/>
    </location>
</feature>
<dbReference type="PANTHER" id="PTHR37821:SF1">
    <property type="entry name" value="AMINO ACID TRANSPORTER YUIF-RELATED"/>
    <property type="match status" value="1"/>
</dbReference>
<feature type="transmembrane region" description="Helical" evidence="6">
    <location>
        <begin position="6"/>
        <end position="39"/>
    </location>
</feature>
<feature type="transmembrane region" description="Helical" evidence="6">
    <location>
        <begin position="345"/>
        <end position="366"/>
    </location>
</feature>
<dbReference type="InterPro" id="IPR052576">
    <property type="entry name" value="AA_Transporter-Related"/>
</dbReference>
<name>A0ABV8XRP6_9MICC</name>
<comment type="caution">
    <text evidence="9">The sequence shown here is derived from an EMBL/GenBank/DDBJ whole genome shotgun (WGS) entry which is preliminary data.</text>
</comment>
<dbReference type="InterPro" id="IPR018461">
    <property type="entry name" value="Na/H_Antiport_NhaC-like_C"/>
</dbReference>
<keyword evidence="4 6" id="KW-1133">Transmembrane helix</keyword>
<feature type="transmembrane region" description="Helical" evidence="6">
    <location>
        <begin position="139"/>
        <end position="163"/>
    </location>
</feature>
<keyword evidence="3 6" id="KW-0812">Transmembrane</keyword>
<keyword evidence="10" id="KW-1185">Reference proteome</keyword>
<comment type="subcellular location">
    <subcellularLocation>
        <location evidence="1">Cell membrane</location>
        <topology evidence="1">Multi-pass membrane protein</topology>
    </subcellularLocation>
</comment>
<evidence type="ECO:0000256" key="3">
    <source>
        <dbReference type="ARBA" id="ARBA00022692"/>
    </source>
</evidence>
<evidence type="ECO:0000256" key="4">
    <source>
        <dbReference type="ARBA" id="ARBA00022989"/>
    </source>
</evidence>
<dbReference type="PANTHER" id="PTHR37821">
    <property type="entry name" value="AMINO ACID TRANSPORTER YUIF-RELATED"/>
    <property type="match status" value="1"/>
</dbReference>
<dbReference type="Pfam" id="PF03553">
    <property type="entry name" value="Na_H_antiporter"/>
    <property type="match status" value="1"/>
</dbReference>
<dbReference type="InterPro" id="IPR032813">
    <property type="entry name" value="Na_H_antiport_N"/>
</dbReference>
<evidence type="ECO:0000256" key="6">
    <source>
        <dbReference type="SAM" id="Phobius"/>
    </source>
</evidence>
<sequence length="459" mass="47327">MLLNPVVVSVLVLAALSLARVNVIVALLIAALVAGLMSGQSVEDTMSLLVGGLGGQGETALSYILLGILSVMVARSGITEKLIRWVLPKMRGKRAMTVFGIAGLACFSQNLVPVHIAFIPILIPPLLTVFNRMKLDRRAVATALTFGLKAPYMLIPLGFGLIFQNVILDEMAAYGMDVDLAEISLAMAIPVASMLIGLVIAVLVTYRRPREYRDATAGLAATFLGSTSVGESAGGSAGGAGGAAGLETRAENTGWTRQHIVVLIALAVTLVLQVVFGSLVIAALGGVLVIFVFRGEYWRTSDELAHGGVTMMGTIAFIMLVASGYSSVLTETGAVDDLVTSATGWIGDSQLLAAVVMMVVGLLVTIGIGSSFGTIPILAAIFVPLCAAVGFSPLATAALVGAAGAIGDAGSPASDSTLGPTSGLNVDGQHHHIWDTCVPTFLHFNIPLFFGGIIAAMVL</sequence>
<evidence type="ECO:0000256" key="2">
    <source>
        <dbReference type="ARBA" id="ARBA00022475"/>
    </source>
</evidence>
<feature type="transmembrane region" description="Helical" evidence="6">
    <location>
        <begin position="98"/>
        <end position="127"/>
    </location>
</feature>
<gene>
    <name evidence="9" type="ORF">ACFO0K_00870</name>
</gene>
<dbReference type="EMBL" id="JBHSEN010000001">
    <property type="protein sequence ID" value="MFC4428229.1"/>
    <property type="molecule type" value="Genomic_DNA"/>
</dbReference>
<feature type="domain" description="Na+/H+ antiporter NhaC-like C-terminal" evidence="7">
    <location>
        <begin position="144"/>
        <end position="452"/>
    </location>
</feature>
<feature type="domain" description="Putative Na+/H+ antiporter N-terminal" evidence="8">
    <location>
        <begin position="4"/>
        <end position="88"/>
    </location>
</feature>
<dbReference type="Pfam" id="PF13726">
    <property type="entry name" value="Na_H_antiport_2"/>
    <property type="match status" value="1"/>
</dbReference>
<proteinExistence type="predicted"/>
<dbReference type="RefSeq" id="WP_344230469.1">
    <property type="nucleotide sequence ID" value="NZ_BAAALH010000002.1"/>
</dbReference>
<feature type="transmembrane region" description="Helical" evidence="6">
    <location>
        <begin position="378"/>
        <end position="406"/>
    </location>
</feature>
<feature type="transmembrane region" description="Helical" evidence="6">
    <location>
        <begin position="441"/>
        <end position="458"/>
    </location>
</feature>
<evidence type="ECO:0000256" key="1">
    <source>
        <dbReference type="ARBA" id="ARBA00004651"/>
    </source>
</evidence>
<keyword evidence="2" id="KW-1003">Cell membrane</keyword>
<reference evidence="10" key="1">
    <citation type="journal article" date="2019" name="Int. J. Syst. Evol. Microbiol.">
        <title>The Global Catalogue of Microorganisms (GCM) 10K type strain sequencing project: providing services to taxonomists for standard genome sequencing and annotation.</title>
        <authorList>
            <consortium name="The Broad Institute Genomics Platform"/>
            <consortium name="The Broad Institute Genome Sequencing Center for Infectious Disease"/>
            <person name="Wu L."/>
            <person name="Ma J."/>
        </authorList>
    </citation>
    <scope>NUCLEOTIDE SEQUENCE [LARGE SCALE GENOMIC DNA]</scope>
    <source>
        <strain evidence="10">CGMCC 1.12125</strain>
    </source>
</reference>
<feature type="transmembrane region" description="Helical" evidence="6">
    <location>
        <begin position="60"/>
        <end position="78"/>
    </location>
</feature>
<evidence type="ECO:0000313" key="10">
    <source>
        <dbReference type="Proteomes" id="UP001595965"/>
    </source>
</evidence>